<dbReference type="Proteomes" id="UP001165369">
    <property type="component" value="Unassembled WGS sequence"/>
</dbReference>
<proteinExistence type="predicted"/>
<evidence type="ECO:0000313" key="2">
    <source>
        <dbReference type="Proteomes" id="UP001165369"/>
    </source>
</evidence>
<organism evidence="1 2">
    <name type="scientific">Halomonas gemina</name>
    <dbReference type="NCBI Taxonomy" id="2945105"/>
    <lineage>
        <taxon>Bacteria</taxon>
        <taxon>Pseudomonadati</taxon>
        <taxon>Pseudomonadota</taxon>
        <taxon>Gammaproteobacteria</taxon>
        <taxon>Oceanospirillales</taxon>
        <taxon>Halomonadaceae</taxon>
        <taxon>Halomonas</taxon>
    </lineage>
</organism>
<dbReference type="EMBL" id="JAMJPK010000001">
    <property type="protein sequence ID" value="MCL7939162.1"/>
    <property type="molecule type" value="Genomic_DNA"/>
</dbReference>
<reference evidence="1" key="1">
    <citation type="submission" date="2022-05" db="EMBL/GenBank/DDBJ databases">
        <title>Halomonas geminus sp. nov. and Halomonas llamarensis sp. nov. isolated from high-altitude salars of the Atacama Desert.</title>
        <authorList>
            <person name="Hintersatz C."/>
            <person name="Rojas L.A."/>
            <person name="Wei T.-S."/>
            <person name="Kutschke S."/>
            <person name="Lehmann F."/>
            <person name="Jain R."/>
            <person name="Pollmann K."/>
        </authorList>
    </citation>
    <scope>NUCLEOTIDE SEQUENCE</scope>
    <source>
        <strain evidence="1">ATCH28</strain>
    </source>
</reference>
<sequence length="160" mass="17539">MSKRQPPPLILPKSLDPIGYIIGLSAALKLARAAKPHPCRPDKASLYIPAPDRLEASHPLSRILGRPLALEVCEEMGGSHWWPPSGEHIEAAILARQVLDLVEVGLNQEEIAERCGSTAKWAGNVLTAYELWQETGDLEAVRLGAKVTYSFASLLLNRSW</sequence>
<accession>A0ABT0SX48</accession>
<dbReference type="RefSeq" id="WP_250059172.1">
    <property type="nucleotide sequence ID" value="NZ_JAMJPK010000001.1"/>
</dbReference>
<comment type="caution">
    <text evidence="1">The sequence shown here is derived from an EMBL/GenBank/DDBJ whole genome shotgun (WGS) entry which is preliminary data.</text>
</comment>
<protein>
    <submittedName>
        <fullName evidence="1">Uncharacterized protein</fullName>
    </submittedName>
</protein>
<gene>
    <name evidence="1" type="ORF">M8009_02425</name>
</gene>
<name>A0ABT0SX48_9GAMM</name>
<keyword evidence="2" id="KW-1185">Reference proteome</keyword>
<evidence type="ECO:0000313" key="1">
    <source>
        <dbReference type="EMBL" id="MCL7939162.1"/>
    </source>
</evidence>